<dbReference type="OrthoDB" id="762072at2759"/>
<accession>A0A7J7CEA7</accession>
<evidence type="ECO:0000313" key="3">
    <source>
        <dbReference type="EMBL" id="KAF5732491.1"/>
    </source>
</evidence>
<feature type="region of interest" description="Disordered" evidence="1">
    <location>
        <begin position="126"/>
        <end position="150"/>
    </location>
</feature>
<evidence type="ECO:0000256" key="1">
    <source>
        <dbReference type="SAM" id="MobiDB-lite"/>
    </source>
</evidence>
<reference evidence="3 4" key="1">
    <citation type="journal article" date="2020" name="Nat. Commun.">
        <title>Genome of Tripterygium wilfordii and identification of cytochrome P450 involved in triptolide biosynthesis.</title>
        <authorList>
            <person name="Tu L."/>
            <person name="Su P."/>
            <person name="Zhang Z."/>
            <person name="Gao L."/>
            <person name="Wang J."/>
            <person name="Hu T."/>
            <person name="Zhou J."/>
            <person name="Zhang Y."/>
            <person name="Zhao Y."/>
            <person name="Liu Y."/>
            <person name="Song Y."/>
            <person name="Tong Y."/>
            <person name="Lu Y."/>
            <person name="Yang J."/>
            <person name="Xu C."/>
            <person name="Jia M."/>
            <person name="Peters R.J."/>
            <person name="Huang L."/>
            <person name="Gao W."/>
        </authorList>
    </citation>
    <scope>NUCLEOTIDE SEQUENCE [LARGE SCALE GENOMIC DNA]</scope>
    <source>
        <strain evidence="4">cv. XIE 37</strain>
        <tissue evidence="3">Leaf</tissue>
    </source>
</reference>
<feature type="region of interest" description="Disordered" evidence="1">
    <location>
        <begin position="838"/>
        <end position="857"/>
    </location>
</feature>
<dbReference type="Proteomes" id="UP000593562">
    <property type="component" value="Unassembled WGS sequence"/>
</dbReference>
<dbReference type="PANTHER" id="PTHR46445">
    <property type="entry name" value="RNA POLYMERASE II DEGRADATION FACTOR-LIKE PROTEIN (DUF1296)"/>
    <property type="match status" value="1"/>
</dbReference>
<feature type="compositionally biased region" description="Basic and acidic residues" evidence="1">
    <location>
        <begin position="65"/>
        <end position="85"/>
    </location>
</feature>
<dbReference type="SUPFAM" id="SSF46934">
    <property type="entry name" value="UBA-like"/>
    <property type="match status" value="1"/>
</dbReference>
<gene>
    <name evidence="3" type="ORF">HS088_TW17G00018</name>
</gene>
<feature type="region of interest" description="Disordered" evidence="1">
    <location>
        <begin position="61"/>
        <end position="100"/>
    </location>
</feature>
<dbReference type="InParanoid" id="A0A7J7CEA7"/>
<sequence length="857" mass="93610">MGSERRNVGGGGGLEVPAAERKLVHTVREVLNKNSTDSEIYSVLRDCNMDPNEAVQRLLSQDTFQEVKSKRERRKEMKEMQDSRPRGHHNGSLGVRVGGEHDVRCGGTSPLSYNEDNEAAYKYKGEDETVDPSLSSFSTSETTFTGKSTNEQSLPLSYSFNADNRRQSIETGVTVSSSGQRSPGLQPAWLRAATDHMSMADIVRMGGLKVKSSEMLTPLDAVAPYLSDDSTKLPVSAPMLSELHRDLHSQHSSNVKEVIHECINAGRQNFYNEWNLSGLRDATDGMSELDAYDGLEPNTCSKQSYGHNKRANWSDNWHSDEVPVPKGDVAADNVNIDCSVSSASSQAITTSCDGSLKGIGFYDSHTCMFEQQEALSSDTANEHCVNLEKEQTRPPKEDGNSVVLPHYLREQVADCSHLSFGTYKPGNAANFGLLASNHLKNDVAEASASVYGSSAGHGDRRSLGYTGEQLGSMHDAKNAMAHARNYDGPLSSQPEGSKLNISGQLHENEYISLSSICDSKFNNIQHLSSALSFVTDPNARNHSLHPSEEHAYTTSVPLDFLATNVQSSRDFDHLHSPFFAPTESARYNSALSSLSSQSIAISEVLNSGTFATPHSSSQSMSGTSRIMRPILPQQLSAYSYSQPSHPSAELENLVGYSAMRQNNTYMPHATQQVYPDGNALYDSLSDLRDSLPQYESGASRSNLLPSNAGASGYGGFRRGSLAPGSFRHSLPPTGPIGTGVGYDDVLHSQYKERSNLMMLQQSGSSSAWDYAPGSRMMPNDLESRYSSFMGQNQQLSAYQQGQQSSESYGGSAGYLNLCPSQTEIAQEQKLQKLRDFILHGNQEPSSQEVGQFLQRKH</sequence>
<name>A0A7J7CEA7_TRIWF</name>
<comment type="caution">
    <text evidence="3">The sequence shown here is derived from an EMBL/GenBank/DDBJ whole genome shotgun (WGS) entry which is preliminary data.</text>
</comment>
<evidence type="ECO:0000313" key="4">
    <source>
        <dbReference type="Proteomes" id="UP000593562"/>
    </source>
</evidence>
<dbReference type="Pfam" id="PF06972">
    <property type="entry name" value="GIP1_N"/>
    <property type="match status" value="1"/>
</dbReference>
<dbReference type="AlphaFoldDB" id="A0A7J7CEA7"/>
<dbReference type="InterPro" id="IPR009719">
    <property type="entry name" value="GIP1_N"/>
</dbReference>
<feature type="compositionally biased region" description="Low complexity" evidence="1">
    <location>
        <begin position="133"/>
        <end position="149"/>
    </location>
</feature>
<protein>
    <recommendedName>
        <fullName evidence="2">GBF-interacting protein 1 N-terminal domain-containing protein</fullName>
    </recommendedName>
</protein>
<dbReference type="InterPro" id="IPR009060">
    <property type="entry name" value="UBA-like_sf"/>
</dbReference>
<evidence type="ECO:0000259" key="2">
    <source>
        <dbReference type="Pfam" id="PF06972"/>
    </source>
</evidence>
<organism evidence="3 4">
    <name type="scientific">Tripterygium wilfordii</name>
    <name type="common">Thunder God vine</name>
    <dbReference type="NCBI Taxonomy" id="458696"/>
    <lineage>
        <taxon>Eukaryota</taxon>
        <taxon>Viridiplantae</taxon>
        <taxon>Streptophyta</taxon>
        <taxon>Embryophyta</taxon>
        <taxon>Tracheophyta</taxon>
        <taxon>Spermatophyta</taxon>
        <taxon>Magnoliopsida</taxon>
        <taxon>eudicotyledons</taxon>
        <taxon>Gunneridae</taxon>
        <taxon>Pentapetalae</taxon>
        <taxon>rosids</taxon>
        <taxon>fabids</taxon>
        <taxon>Celastrales</taxon>
        <taxon>Celastraceae</taxon>
        <taxon>Tripterygium</taxon>
    </lineage>
</organism>
<dbReference type="PANTHER" id="PTHR46445:SF7">
    <property type="entry name" value="GBF-INTERACTING PROTEIN 1 N-TERMINAL DOMAIN-CONTAINING PROTEIN"/>
    <property type="match status" value="1"/>
</dbReference>
<feature type="domain" description="GBF-interacting protein 1 N-terminal" evidence="2">
    <location>
        <begin position="16"/>
        <end position="76"/>
    </location>
</feature>
<dbReference type="EMBL" id="JAAARO010000017">
    <property type="protein sequence ID" value="KAF5732491.1"/>
    <property type="molecule type" value="Genomic_DNA"/>
</dbReference>
<proteinExistence type="predicted"/>
<keyword evidence="4" id="KW-1185">Reference proteome</keyword>